<dbReference type="InterPro" id="IPR005151">
    <property type="entry name" value="Tail-specific_protease"/>
</dbReference>
<organism evidence="2 3">
    <name type="scientific">Erythrobacter rubeus</name>
    <dbReference type="NCBI Taxonomy" id="2760803"/>
    <lineage>
        <taxon>Bacteria</taxon>
        <taxon>Pseudomonadati</taxon>
        <taxon>Pseudomonadota</taxon>
        <taxon>Alphaproteobacteria</taxon>
        <taxon>Sphingomonadales</taxon>
        <taxon>Erythrobacteraceae</taxon>
        <taxon>Erythrobacter/Porphyrobacter group</taxon>
        <taxon>Erythrobacter</taxon>
    </lineage>
</organism>
<dbReference type="EMBL" id="JACXLC010000001">
    <property type="protein sequence ID" value="MBD2842601.1"/>
    <property type="molecule type" value="Genomic_DNA"/>
</dbReference>
<keyword evidence="3" id="KW-1185">Reference proteome</keyword>
<protein>
    <recommendedName>
        <fullName evidence="1">Tail specific protease domain-containing protein</fullName>
    </recommendedName>
</protein>
<name>A0ABR8KPH0_9SPHN</name>
<dbReference type="SUPFAM" id="SSF52096">
    <property type="entry name" value="ClpP/crotonase"/>
    <property type="match status" value="1"/>
</dbReference>
<evidence type="ECO:0000313" key="2">
    <source>
        <dbReference type="EMBL" id="MBD2842601.1"/>
    </source>
</evidence>
<proteinExistence type="predicted"/>
<comment type="caution">
    <text evidence="2">The sequence shown here is derived from an EMBL/GenBank/DDBJ whole genome shotgun (WGS) entry which is preliminary data.</text>
</comment>
<dbReference type="InterPro" id="IPR029045">
    <property type="entry name" value="ClpP/crotonase-like_dom_sf"/>
</dbReference>
<feature type="domain" description="Tail specific protease" evidence="1">
    <location>
        <begin position="146"/>
        <end position="314"/>
    </location>
</feature>
<evidence type="ECO:0000259" key="1">
    <source>
        <dbReference type="Pfam" id="PF03572"/>
    </source>
</evidence>
<sequence length="385" mass="43365">MALWRDDALYARTFDPADPANGAQIVSCDGVPIREFLLDRLELYNFRPAEAGQWWTRPSQLFYAHAGVTRAQPRSCTFLYADSFEETRSLDWRALSRQEHTFRRDAMYGEAEPIALSEPREGIFFIGLQDFQPDADAIADYETLFEDVAARRKELLSAKALVLDLRNNQGGSSRWSERLAQLLWGESSLEARRHVSPEVHWRNSRENILHMERVAARLRQEGDAQLASWVDRVTAGMRASSKRKKPLFAQSAIGAPAPDRTSNSAIGDPATDFAAPVYVITPGYCASACLDALDLFTLYENVRLIGAPTSADSTYMDARVSDLSHGPGRVVIPIKVYVGRQRLWGEIYEPDIVMRDLDWSTQSFLNRIERDLSGAEETTRVVSGR</sequence>
<evidence type="ECO:0000313" key="3">
    <source>
        <dbReference type="Proteomes" id="UP000635384"/>
    </source>
</evidence>
<dbReference type="Gene3D" id="3.90.226.10">
    <property type="entry name" value="2-enoyl-CoA Hydratase, Chain A, domain 1"/>
    <property type="match status" value="1"/>
</dbReference>
<dbReference type="Pfam" id="PF03572">
    <property type="entry name" value="Peptidase_S41"/>
    <property type="match status" value="1"/>
</dbReference>
<dbReference type="Proteomes" id="UP000635384">
    <property type="component" value="Unassembled WGS sequence"/>
</dbReference>
<reference evidence="2 3" key="1">
    <citation type="submission" date="2020-09" db="EMBL/GenBank/DDBJ databases">
        <authorList>
            <person name="Yoon J.-W."/>
        </authorList>
    </citation>
    <scope>NUCLEOTIDE SEQUENCE [LARGE SCALE GENOMIC DNA]</scope>
    <source>
        <strain evidence="2 3">KMU-140</strain>
    </source>
</reference>
<gene>
    <name evidence="2" type="ORF">IB285_10060</name>
</gene>
<accession>A0ABR8KPH0</accession>